<evidence type="ECO:0000313" key="2">
    <source>
        <dbReference type="Proteomes" id="UP001057402"/>
    </source>
</evidence>
<gene>
    <name evidence="1" type="ORF">MLD38_040397</name>
</gene>
<sequence>MIYWPESQIKECDMNILLTLPEIFKSGIVGKRAQESISLYKCLEAFLRRATGTRRHAVGGFVSQTHTMLYNWSSFGGVIREAGKGKRDQMGHDFLEVQSCMSTGKRFGNEILVLYPVLLVQILLPDNVIVRMFYLVLHNEINIYYVGLEFSKESIDGGLILPKEDMIIPDSLTATQDHTRHYFREKLGTFNYLHGSRTSAFNTR</sequence>
<accession>A0ACB9L6L5</accession>
<proteinExistence type="predicted"/>
<comment type="caution">
    <text evidence="1">The sequence shown here is derived from an EMBL/GenBank/DDBJ whole genome shotgun (WGS) entry which is preliminary data.</text>
</comment>
<reference evidence="2" key="1">
    <citation type="journal article" date="2023" name="Front. Plant Sci.">
        <title>Chromosomal-level genome assembly of Melastoma candidum provides insights into trichome evolution.</title>
        <authorList>
            <person name="Zhong Y."/>
            <person name="Wu W."/>
            <person name="Sun C."/>
            <person name="Zou P."/>
            <person name="Liu Y."/>
            <person name="Dai S."/>
            <person name="Zhou R."/>
        </authorList>
    </citation>
    <scope>NUCLEOTIDE SEQUENCE [LARGE SCALE GENOMIC DNA]</scope>
</reference>
<keyword evidence="2" id="KW-1185">Reference proteome</keyword>
<dbReference type="Proteomes" id="UP001057402">
    <property type="component" value="Chromosome 12"/>
</dbReference>
<name>A0ACB9L6L5_9MYRT</name>
<organism evidence="1 2">
    <name type="scientific">Melastoma candidum</name>
    <dbReference type="NCBI Taxonomy" id="119954"/>
    <lineage>
        <taxon>Eukaryota</taxon>
        <taxon>Viridiplantae</taxon>
        <taxon>Streptophyta</taxon>
        <taxon>Embryophyta</taxon>
        <taxon>Tracheophyta</taxon>
        <taxon>Spermatophyta</taxon>
        <taxon>Magnoliopsida</taxon>
        <taxon>eudicotyledons</taxon>
        <taxon>Gunneridae</taxon>
        <taxon>Pentapetalae</taxon>
        <taxon>rosids</taxon>
        <taxon>malvids</taxon>
        <taxon>Myrtales</taxon>
        <taxon>Melastomataceae</taxon>
        <taxon>Melastomatoideae</taxon>
        <taxon>Melastomateae</taxon>
        <taxon>Melastoma</taxon>
    </lineage>
</organism>
<protein>
    <submittedName>
        <fullName evidence="1">Uncharacterized protein</fullName>
    </submittedName>
</protein>
<evidence type="ECO:0000313" key="1">
    <source>
        <dbReference type="EMBL" id="KAI4304941.1"/>
    </source>
</evidence>
<dbReference type="EMBL" id="CM042891">
    <property type="protein sequence ID" value="KAI4304941.1"/>
    <property type="molecule type" value="Genomic_DNA"/>
</dbReference>